<dbReference type="Gene3D" id="3.40.50.12780">
    <property type="entry name" value="N-terminal domain of ligase-like"/>
    <property type="match status" value="1"/>
</dbReference>
<feature type="domain" description="AMP-dependent synthetase/ligase" evidence="2">
    <location>
        <begin position="38"/>
        <end position="150"/>
    </location>
</feature>
<dbReference type="InterPro" id="IPR042099">
    <property type="entry name" value="ANL_N_sf"/>
</dbReference>
<dbReference type="PANTHER" id="PTHR43767:SF1">
    <property type="entry name" value="NONRIBOSOMAL PEPTIDE SYNTHASE PES1 (EUROFUNG)-RELATED"/>
    <property type="match status" value="1"/>
</dbReference>
<comment type="caution">
    <text evidence="3">The sequence shown here is derived from an EMBL/GenBank/DDBJ whole genome shotgun (WGS) entry which is preliminary data.</text>
</comment>
<evidence type="ECO:0000313" key="4">
    <source>
        <dbReference type="Proteomes" id="UP000587462"/>
    </source>
</evidence>
<dbReference type="Pfam" id="PF00501">
    <property type="entry name" value="AMP-binding"/>
    <property type="match status" value="1"/>
</dbReference>
<protein>
    <submittedName>
        <fullName evidence="3">AMP-binding protein</fullName>
    </submittedName>
</protein>
<dbReference type="AlphaFoldDB" id="A0A7Y7BAK2"/>
<dbReference type="PANTHER" id="PTHR43767">
    <property type="entry name" value="LONG-CHAIN-FATTY-ACID--COA LIGASE"/>
    <property type="match status" value="1"/>
</dbReference>
<evidence type="ECO:0000256" key="1">
    <source>
        <dbReference type="SAM" id="MobiDB-lite"/>
    </source>
</evidence>
<reference evidence="3 4" key="1">
    <citation type="submission" date="2020-04" db="EMBL/GenBank/DDBJ databases">
        <title>Draft Genome Sequence of Streptomyces morookaense DSM 40503, an 8-azaguanine-producing strain.</title>
        <authorList>
            <person name="Qi J."/>
            <person name="Gao J.-M."/>
        </authorList>
    </citation>
    <scope>NUCLEOTIDE SEQUENCE [LARGE SCALE GENOMIC DNA]</scope>
    <source>
        <strain evidence="3 4">DSM 40503</strain>
    </source>
</reference>
<dbReference type="InterPro" id="IPR000873">
    <property type="entry name" value="AMP-dep_synth/lig_dom"/>
</dbReference>
<name>A0A7Y7BAK2_STRMO</name>
<sequence length="213" mass="22253">MSELLWPHYAAPSDLAAIEAVPLEARGLPASTHDLPARAARLRPDRTALTVLPDAERWRGPLRCTFADLLAGVHRYANVLHRFGVRRGAAVALMAPNCAEIIPATLAAPLNGALAPAHLAELLRRSGARVLVTAGPELDPDVWAKLPEPAEALDAVLVLRPTAAVGDPAPLPRIDGVLIAHLADLARAEDASAFTGEPPRPGDLAATPGPVAS</sequence>
<dbReference type="SUPFAM" id="SSF56801">
    <property type="entry name" value="Acetyl-CoA synthetase-like"/>
    <property type="match status" value="1"/>
</dbReference>
<organism evidence="3 4">
    <name type="scientific">Streptomyces morookaense</name>
    <name type="common">Streptoverticillium morookaense</name>
    <dbReference type="NCBI Taxonomy" id="1970"/>
    <lineage>
        <taxon>Bacteria</taxon>
        <taxon>Bacillati</taxon>
        <taxon>Actinomycetota</taxon>
        <taxon>Actinomycetes</taxon>
        <taxon>Kitasatosporales</taxon>
        <taxon>Streptomycetaceae</taxon>
        <taxon>Streptomyces</taxon>
    </lineage>
</organism>
<dbReference type="InterPro" id="IPR050237">
    <property type="entry name" value="ATP-dep_AMP-bd_enzyme"/>
</dbReference>
<evidence type="ECO:0000313" key="3">
    <source>
        <dbReference type="EMBL" id="NVK82032.1"/>
    </source>
</evidence>
<dbReference type="Proteomes" id="UP000587462">
    <property type="component" value="Unassembled WGS sequence"/>
</dbReference>
<gene>
    <name evidence="3" type="ORF">HG542_30930</name>
</gene>
<dbReference type="EMBL" id="JABBXF010000104">
    <property type="protein sequence ID" value="NVK82032.1"/>
    <property type="molecule type" value="Genomic_DNA"/>
</dbReference>
<proteinExistence type="predicted"/>
<feature type="region of interest" description="Disordered" evidence="1">
    <location>
        <begin position="191"/>
        <end position="213"/>
    </location>
</feature>
<dbReference type="RefSeq" id="WP_171087311.1">
    <property type="nucleotide sequence ID" value="NZ_BNBU01000006.1"/>
</dbReference>
<keyword evidence="4" id="KW-1185">Reference proteome</keyword>
<evidence type="ECO:0000259" key="2">
    <source>
        <dbReference type="Pfam" id="PF00501"/>
    </source>
</evidence>
<accession>A0A7Y7BAK2</accession>